<dbReference type="EMBL" id="CASHSV030000615">
    <property type="protein sequence ID" value="CAJ2671340.1"/>
    <property type="molecule type" value="Genomic_DNA"/>
</dbReference>
<keyword evidence="2" id="KW-1185">Reference proteome</keyword>
<name>A0ACB0LP60_TRIPR</name>
<proteinExistence type="predicted"/>
<protein>
    <submittedName>
        <fullName evidence="1">Uncharacterized protein</fullName>
    </submittedName>
</protein>
<organism evidence="1 2">
    <name type="scientific">Trifolium pratense</name>
    <name type="common">Red clover</name>
    <dbReference type="NCBI Taxonomy" id="57577"/>
    <lineage>
        <taxon>Eukaryota</taxon>
        <taxon>Viridiplantae</taxon>
        <taxon>Streptophyta</taxon>
        <taxon>Embryophyta</taxon>
        <taxon>Tracheophyta</taxon>
        <taxon>Spermatophyta</taxon>
        <taxon>Magnoliopsida</taxon>
        <taxon>eudicotyledons</taxon>
        <taxon>Gunneridae</taxon>
        <taxon>Pentapetalae</taxon>
        <taxon>rosids</taxon>
        <taxon>fabids</taxon>
        <taxon>Fabales</taxon>
        <taxon>Fabaceae</taxon>
        <taxon>Papilionoideae</taxon>
        <taxon>50 kb inversion clade</taxon>
        <taxon>NPAAA clade</taxon>
        <taxon>Hologalegina</taxon>
        <taxon>IRL clade</taxon>
        <taxon>Trifolieae</taxon>
        <taxon>Trifolium</taxon>
    </lineage>
</organism>
<evidence type="ECO:0000313" key="2">
    <source>
        <dbReference type="Proteomes" id="UP001177021"/>
    </source>
</evidence>
<evidence type="ECO:0000313" key="1">
    <source>
        <dbReference type="EMBL" id="CAJ2671340.1"/>
    </source>
</evidence>
<accession>A0ACB0LP60</accession>
<sequence>MKDLNKKRKIDEAGSSNLTSKEEELRLLIEPLAKPVLVNLLSKLGSKDPSIAAEIETIAYGDHVHRKLFVRDLSLNTTSQSLCNAFKEYGQIEHAKVIVNEGTKKSRGYGYILYKDVKSAKKALHVPSKLIDGRLTLCMLASDEVTRKISDTTLRKLFIENLSPQVTNGMLHNYFKGHGDIEECSVVYHKDSKLSREYGFVTYKTVEAAKNAIKDLNKSTLEGRRINVEYAYPNKGGGGQSSVPSGQSSVPPMAALPVPPGYTYPQTAALYAAPPYTYPQTAAPPYSYPQTAAPSNPYPQTAATPNPYPQTAAPYVAPPYPYPQMPAPYAASHYNSAPPGPSTYQTHGYGQGPYPQQHYQNQ</sequence>
<reference evidence="1" key="1">
    <citation type="submission" date="2023-10" db="EMBL/GenBank/DDBJ databases">
        <authorList>
            <person name="Rodriguez Cubillos JULIANA M."/>
            <person name="De Vega J."/>
        </authorList>
    </citation>
    <scope>NUCLEOTIDE SEQUENCE</scope>
</reference>
<gene>
    <name evidence="1" type="ORF">MILVUS5_LOCUS35196</name>
</gene>
<dbReference type="Proteomes" id="UP001177021">
    <property type="component" value="Unassembled WGS sequence"/>
</dbReference>
<comment type="caution">
    <text evidence="1">The sequence shown here is derived from an EMBL/GenBank/DDBJ whole genome shotgun (WGS) entry which is preliminary data.</text>
</comment>